<dbReference type="Proteomes" id="UP001597116">
    <property type="component" value="Unassembled WGS sequence"/>
</dbReference>
<dbReference type="RefSeq" id="WP_379885850.1">
    <property type="nucleotide sequence ID" value="NZ_JBHTLP010000045.1"/>
</dbReference>
<name>A0ABW3QCE9_9BACT</name>
<organism evidence="2 3">
    <name type="scientific">Larkinella insperata</name>
    <dbReference type="NCBI Taxonomy" id="332158"/>
    <lineage>
        <taxon>Bacteria</taxon>
        <taxon>Pseudomonadati</taxon>
        <taxon>Bacteroidota</taxon>
        <taxon>Cytophagia</taxon>
        <taxon>Cytophagales</taxon>
        <taxon>Spirosomataceae</taxon>
        <taxon>Larkinella</taxon>
    </lineage>
</organism>
<keyword evidence="3" id="KW-1185">Reference proteome</keyword>
<proteinExistence type="predicted"/>
<protein>
    <submittedName>
        <fullName evidence="2">Uncharacterized protein</fullName>
    </submittedName>
</protein>
<dbReference type="EMBL" id="JBHTLP010000045">
    <property type="protein sequence ID" value="MFD1145478.1"/>
    <property type="molecule type" value="Genomic_DNA"/>
</dbReference>
<evidence type="ECO:0000313" key="3">
    <source>
        <dbReference type="Proteomes" id="UP001597116"/>
    </source>
</evidence>
<accession>A0ABW3QCE9</accession>
<feature type="region of interest" description="Disordered" evidence="1">
    <location>
        <begin position="1"/>
        <end position="22"/>
    </location>
</feature>
<gene>
    <name evidence="2" type="ORF">ACFQ4C_30410</name>
</gene>
<sequence>MPAPNDSFRFGRSLKPGDRMKVNTPGLPDLRFTFEALTDELSQPLAF</sequence>
<reference evidence="3" key="1">
    <citation type="journal article" date="2019" name="Int. J. Syst. Evol. Microbiol.">
        <title>The Global Catalogue of Microorganisms (GCM) 10K type strain sequencing project: providing services to taxonomists for standard genome sequencing and annotation.</title>
        <authorList>
            <consortium name="The Broad Institute Genomics Platform"/>
            <consortium name="The Broad Institute Genome Sequencing Center for Infectious Disease"/>
            <person name="Wu L."/>
            <person name="Ma J."/>
        </authorList>
    </citation>
    <scope>NUCLEOTIDE SEQUENCE [LARGE SCALE GENOMIC DNA]</scope>
    <source>
        <strain evidence="3">CCUG 55608</strain>
    </source>
</reference>
<comment type="caution">
    <text evidence="2">The sequence shown here is derived from an EMBL/GenBank/DDBJ whole genome shotgun (WGS) entry which is preliminary data.</text>
</comment>
<evidence type="ECO:0000313" key="2">
    <source>
        <dbReference type="EMBL" id="MFD1145478.1"/>
    </source>
</evidence>
<evidence type="ECO:0000256" key="1">
    <source>
        <dbReference type="SAM" id="MobiDB-lite"/>
    </source>
</evidence>